<dbReference type="InterPro" id="IPR002654">
    <property type="entry name" value="Glyco_trans_25"/>
</dbReference>
<dbReference type="AlphaFoldDB" id="A0A6J6INH5"/>
<gene>
    <name evidence="3" type="ORF">UFOPK1835_02150</name>
</gene>
<feature type="domain" description="Glycosyl transferase family 25" evidence="2">
    <location>
        <begin position="298"/>
        <end position="467"/>
    </location>
</feature>
<accession>A0A6J6INH5</accession>
<sequence>MHPAEIVAGIVDRQTNRPRKRPRVTLTITTCRRLDLFEQTMDSFLTHCLDRDQIDRWICIDDGSSAKDRRRMQELYPFFEFIMKPRRDAGHARSMNMLRDEVSSPLWLHLEDDWRFFIDDRYVTRARAILADDPSIAQVLFNRNYAEKLDDRAVGGGHPKRTEADQTPYRLHQHADPGTPEYQDAVNALPGGRGSNIWWPNFSLRPSVMRTKALAKLGPFDEAADHFELDLAKRFTAAGLRSAFFDKTTCVHLGPLTSDRGADRQPNAYALNGQPQFRKASNDLVRLLDMNGFPDIPIRLINLDRRTDRLERMQGEFDRVGGEQLTERVVRFSAVDGQSLELTPEIEFMFRGNDFDFRRGIVACALSHLDLWREVADGDGRPTLVFEDDITLVDDFTGQLADVLGALQDRDDVDMVFLGYQRWLNAPEAEPDDAAPHLQPMCWEHFLGGTYAYVLTRVGARKLLDIVDRDGIQTGIDWLPLRHKAEVVALEVSPVLVSSPLAWPGESGDSDIQHEFASLDTKKRVTPPGRDDT</sequence>
<evidence type="ECO:0000313" key="3">
    <source>
        <dbReference type="EMBL" id="CAB4626142.1"/>
    </source>
</evidence>
<dbReference type="SUPFAM" id="SSF53448">
    <property type="entry name" value="Nucleotide-diphospho-sugar transferases"/>
    <property type="match status" value="1"/>
</dbReference>
<organism evidence="3">
    <name type="scientific">freshwater metagenome</name>
    <dbReference type="NCBI Taxonomy" id="449393"/>
    <lineage>
        <taxon>unclassified sequences</taxon>
        <taxon>metagenomes</taxon>
        <taxon>ecological metagenomes</taxon>
    </lineage>
</organism>
<dbReference type="InterPro" id="IPR029044">
    <property type="entry name" value="Nucleotide-diphossugar_trans"/>
</dbReference>
<evidence type="ECO:0000259" key="2">
    <source>
        <dbReference type="Pfam" id="PF01755"/>
    </source>
</evidence>
<proteinExistence type="predicted"/>
<name>A0A6J6INH5_9ZZZZ</name>
<evidence type="ECO:0000256" key="1">
    <source>
        <dbReference type="SAM" id="MobiDB-lite"/>
    </source>
</evidence>
<protein>
    <submittedName>
        <fullName evidence="3">Unannotated protein</fullName>
    </submittedName>
</protein>
<dbReference type="CDD" id="cd06532">
    <property type="entry name" value="Glyco_transf_25"/>
    <property type="match status" value="1"/>
</dbReference>
<feature type="region of interest" description="Disordered" evidence="1">
    <location>
        <begin position="508"/>
        <end position="533"/>
    </location>
</feature>
<dbReference type="Pfam" id="PF01755">
    <property type="entry name" value="Glyco_transf_25"/>
    <property type="match status" value="1"/>
</dbReference>
<dbReference type="Gene3D" id="3.90.550.10">
    <property type="entry name" value="Spore Coat Polysaccharide Biosynthesis Protein SpsA, Chain A"/>
    <property type="match status" value="1"/>
</dbReference>
<dbReference type="EMBL" id="CAEZUP010000153">
    <property type="protein sequence ID" value="CAB4626142.1"/>
    <property type="molecule type" value="Genomic_DNA"/>
</dbReference>
<reference evidence="3" key="1">
    <citation type="submission" date="2020-05" db="EMBL/GenBank/DDBJ databases">
        <authorList>
            <person name="Chiriac C."/>
            <person name="Salcher M."/>
            <person name="Ghai R."/>
            <person name="Kavagutti S V."/>
        </authorList>
    </citation>
    <scope>NUCLEOTIDE SEQUENCE</scope>
</reference>